<evidence type="ECO:0000256" key="5">
    <source>
        <dbReference type="ARBA" id="ARBA00023136"/>
    </source>
</evidence>
<dbReference type="EMBL" id="BRZM01000038">
    <property type="protein sequence ID" value="GLD59550.1"/>
    <property type="molecule type" value="Genomic_DNA"/>
</dbReference>
<comment type="caution">
    <text evidence="7">The sequence shown here is derived from an EMBL/GenBank/DDBJ whole genome shotgun (WGS) entry which is preliminary data.</text>
</comment>
<gene>
    <name evidence="7" type="ORF">AKAME5_001154100</name>
</gene>
<proteinExistence type="predicted"/>
<keyword evidence="4" id="KW-1133">Transmembrane helix</keyword>
<reference evidence="7" key="1">
    <citation type="submission" date="2022-08" db="EMBL/GenBank/DDBJ databases">
        <title>Genome sequencing of akame (Lates japonicus).</title>
        <authorList>
            <person name="Hashiguchi Y."/>
            <person name="Takahashi H."/>
        </authorList>
    </citation>
    <scope>NUCLEOTIDE SEQUENCE</scope>
    <source>
        <strain evidence="7">Kochi</strain>
    </source>
</reference>
<dbReference type="PANTHER" id="PTHR24365">
    <property type="entry name" value="TOLL-LIKE RECEPTOR"/>
    <property type="match status" value="1"/>
</dbReference>
<keyword evidence="5" id="KW-0472">Membrane</keyword>
<dbReference type="GO" id="GO:0006954">
    <property type="term" value="P:inflammatory response"/>
    <property type="evidence" value="ECO:0007669"/>
    <property type="project" value="TreeGrafter"/>
</dbReference>
<evidence type="ECO:0000313" key="7">
    <source>
        <dbReference type="EMBL" id="GLD59550.1"/>
    </source>
</evidence>
<dbReference type="InterPro" id="IPR035897">
    <property type="entry name" value="Toll_tir_struct_dom_sf"/>
</dbReference>
<dbReference type="SUPFAM" id="SSF52200">
    <property type="entry name" value="Toll/Interleukin receptor TIR domain"/>
    <property type="match status" value="1"/>
</dbReference>
<evidence type="ECO:0000256" key="3">
    <source>
        <dbReference type="ARBA" id="ARBA00022729"/>
    </source>
</evidence>
<feature type="domain" description="TIR" evidence="6">
    <location>
        <begin position="22"/>
        <end position="129"/>
    </location>
</feature>
<comment type="subcellular location">
    <subcellularLocation>
        <location evidence="1">Membrane</location>
    </subcellularLocation>
</comment>
<keyword evidence="8" id="KW-1185">Reference proteome</keyword>
<dbReference type="GO" id="GO:0005886">
    <property type="term" value="C:plasma membrane"/>
    <property type="evidence" value="ECO:0007669"/>
    <property type="project" value="TreeGrafter"/>
</dbReference>
<protein>
    <submittedName>
        <fullName evidence="7">Toll-like receptor 5</fullName>
    </submittedName>
</protein>
<dbReference type="Proteomes" id="UP001279410">
    <property type="component" value="Unassembled WGS sequence"/>
</dbReference>
<dbReference type="PROSITE" id="PS50104">
    <property type="entry name" value="TIR"/>
    <property type="match status" value="1"/>
</dbReference>
<dbReference type="AlphaFoldDB" id="A0AAD3R970"/>
<dbReference type="Pfam" id="PF01582">
    <property type="entry name" value="TIR"/>
    <property type="match status" value="1"/>
</dbReference>
<evidence type="ECO:0000256" key="2">
    <source>
        <dbReference type="ARBA" id="ARBA00022692"/>
    </source>
</evidence>
<dbReference type="Gene3D" id="3.40.50.10140">
    <property type="entry name" value="Toll/interleukin-1 receptor homology (TIR) domain"/>
    <property type="match status" value="1"/>
</dbReference>
<dbReference type="PANTHER" id="PTHR24365:SF525">
    <property type="entry name" value="TOLL-LIKE RECEPTOR 5"/>
    <property type="match status" value="1"/>
</dbReference>
<dbReference type="GO" id="GO:0038023">
    <property type="term" value="F:signaling receptor activity"/>
    <property type="evidence" value="ECO:0007669"/>
    <property type="project" value="TreeGrafter"/>
</dbReference>
<evidence type="ECO:0000256" key="1">
    <source>
        <dbReference type="ARBA" id="ARBA00004370"/>
    </source>
</evidence>
<dbReference type="GO" id="GO:0002224">
    <property type="term" value="P:toll-like receptor signaling pathway"/>
    <property type="evidence" value="ECO:0007669"/>
    <property type="project" value="TreeGrafter"/>
</dbReference>
<sequence>MQISQQENNRTGVMLEEIRQHADCATMWGKSNSDYGWVEAALLNKLDNQFSEENIFHCCFEARDFLPGEDHLSNIREAIWGSRKTVCIISKEFLKDGWCLEAFALAHFRMLEELTNILIMLVIGKVAHY</sequence>
<dbReference type="InterPro" id="IPR000157">
    <property type="entry name" value="TIR_dom"/>
</dbReference>
<evidence type="ECO:0000259" key="6">
    <source>
        <dbReference type="PROSITE" id="PS50104"/>
    </source>
</evidence>
<evidence type="ECO:0000313" key="8">
    <source>
        <dbReference type="Proteomes" id="UP001279410"/>
    </source>
</evidence>
<keyword evidence="2" id="KW-0812">Transmembrane</keyword>
<evidence type="ECO:0000256" key="4">
    <source>
        <dbReference type="ARBA" id="ARBA00022989"/>
    </source>
</evidence>
<accession>A0AAD3R970</accession>
<keyword evidence="3" id="KW-0732">Signal</keyword>
<keyword evidence="7" id="KW-0675">Receptor</keyword>
<name>A0AAD3R970_LATJO</name>
<organism evidence="7 8">
    <name type="scientific">Lates japonicus</name>
    <name type="common">Japanese lates</name>
    <dbReference type="NCBI Taxonomy" id="270547"/>
    <lineage>
        <taxon>Eukaryota</taxon>
        <taxon>Metazoa</taxon>
        <taxon>Chordata</taxon>
        <taxon>Craniata</taxon>
        <taxon>Vertebrata</taxon>
        <taxon>Euteleostomi</taxon>
        <taxon>Actinopterygii</taxon>
        <taxon>Neopterygii</taxon>
        <taxon>Teleostei</taxon>
        <taxon>Neoteleostei</taxon>
        <taxon>Acanthomorphata</taxon>
        <taxon>Carangaria</taxon>
        <taxon>Carangaria incertae sedis</taxon>
        <taxon>Centropomidae</taxon>
        <taxon>Lates</taxon>
    </lineage>
</organism>